<evidence type="ECO:0000313" key="1">
    <source>
        <dbReference type="EMBL" id="MBD3142102.1"/>
    </source>
</evidence>
<comment type="caution">
    <text evidence="1">The sequence shown here is derived from an EMBL/GenBank/DDBJ whole genome shotgun (WGS) entry which is preliminary data.</text>
</comment>
<accession>A0ABR8KTL6</accession>
<name>A0ABR8KTL6_9ACTN</name>
<organism evidence="1 2">
    <name type="scientific">Microbispora bryophytorum subsp. camponoti</name>
    <dbReference type="NCBI Taxonomy" id="1677852"/>
    <lineage>
        <taxon>Bacteria</taxon>
        <taxon>Bacillati</taxon>
        <taxon>Actinomycetota</taxon>
        <taxon>Actinomycetes</taxon>
        <taxon>Streptosporangiales</taxon>
        <taxon>Streptosporangiaceae</taxon>
        <taxon>Microbispora</taxon>
    </lineage>
</organism>
<dbReference type="RefSeq" id="WP_191049911.1">
    <property type="nucleotide sequence ID" value="NZ_JACXRZ010000002.1"/>
</dbReference>
<dbReference type="EMBL" id="JACXRZ010000002">
    <property type="protein sequence ID" value="MBD3142102.1"/>
    <property type="molecule type" value="Genomic_DNA"/>
</dbReference>
<dbReference type="Proteomes" id="UP000653231">
    <property type="component" value="Unassembled WGS sequence"/>
</dbReference>
<sequence length="59" mass="6497">MPSSEDRMRVGLIRFEIPPGHAVAILIPHKTLGWRARQRRTLSAVVKNIAGPLAVDLAI</sequence>
<protein>
    <submittedName>
        <fullName evidence="1">Uncharacterized protein</fullName>
    </submittedName>
</protein>
<gene>
    <name evidence="1" type="ORF">IEQ31_02715</name>
</gene>
<proteinExistence type="predicted"/>
<evidence type="ECO:0000313" key="2">
    <source>
        <dbReference type="Proteomes" id="UP000653231"/>
    </source>
</evidence>
<reference evidence="1 2" key="1">
    <citation type="submission" date="2020-09" db="EMBL/GenBank/DDBJ databases">
        <title>Actinomycete isolated from the Camponotus japonicus Mayr.</title>
        <authorList>
            <person name="Gong X."/>
        </authorList>
    </citation>
    <scope>NUCLEOTIDE SEQUENCE [LARGE SCALE GENOMIC DNA]</scope>
    <source>
        <strain evidence="1 2">2C-HV3</strain>
    </source>
</reference>
<keyword evidence="2" id="KW-1185">Reference proteome</keyword>